<dbReference type="PANTHER" id="PTHR30591">
    <property type="entry name" value="RECBCD ENZYME SUBUNIT RECC"/>
    <property type="match status" value="1"/>
</dbReference>
<keyword evidence="2" id="KW-0547">Nucleotide-binding</keyword>
<evidence type="ECO:0000256" key="3">
    <source>
        <dbReference type="ARBA" id="ARBA00022763"/>
    </source>
</evidence>
<evidence type="ECO:0000256" key="1">
    <source>
        <dbReference type="ARBA" id="ARBA00022722"/>
    </source>
</evidence>
<comment type="caution">
    <text evidence="12">The sequence shown here is derived from an EMBL/GenBank/DDBJ whole genome shotgun (WGS) entry which is preliminary data.</text>
</comment>
<evidence type="ECO:0000313" key="13">
    <source>
        <dbReference type="Proteomes" id="UP000824130"/>
    </source>
</evidence>
<dbReference type="GO" id="GO:0004386">
    <property type="term" value="F:helicase activity"/>
    <property type="evidence" value="ECO:0007669"/>
    <property type="project" value="UniProtKB-KW"/>
</dbReference>
<dbReference type="GO" id="GO:0004527">
    <property type="term" value="F:exonuclease activity"/>
    <property type="evidence" value="ECO:0007669"/>
    <property type="project" value="UniProtKB-KW"/>
</dbReference>
<dbReference type="InterPro" id="IPR014017">
    <property type="entry name" value="DNA_helicase_UvrD-like_C"/>
</dbReference>
<dbReference type="Gene3D" id="3.90.320.10">
    <property type="match status" value="1"/>
</dbReference>
<dbReference type="GO" id="GO:0003677">
    <property type="term" value="F:DNA binding"/>
    <property type="evidence" value="ECO:0007669"/>
    <property type="project" value="UniProtKB-KW"/>
</dbReference>
<dbReference type="Proteomes" id="UP000824130">
    <property type="component" value="Unassembled WGS sequence"/>
</dbReference>
<keyword evidence="9" id="KW-0234">DNA repair</keyword>
<dbReference type="InterPro" id="IPR038726">
    <property type="entry name" value="PDDEXK_AddAB-type"/>
</dbReference>
<evidence type="ECO:0000313" key="12">
    <source>
        <dbReference type="EMBL" id="HIU96637.1"/>
    </source>
</evidence>
<dbReference type="GO" id="GO:0005524">
    <property type="term" value="F:ATP binding"/>
    <property type="evidence" value="ECO:0007669"/>
    <property type="project" value="UniProtKB-KW"/>
</dbReference>
<reference evidence="12" key="2">
    <citation type="journal article" date="2021" name="PeerJ">
        <title>Extensive microbial diversity within the chicken gut microbiome revealed by metagenomics and culture.</title>
        <authorList>
            <person name="Gilroy R."/>
            <person name="Ravi A."/>
            <person name="Getino M."/>
            <person name="Pursley I."/>
            <person name="Horton D.L."/>
            <person name="Alikhan N.F."/>
            <person name="Baker D."/>
            <person name="Gharbi K."/>
            <person name="Hall N."/>
            <person name="Watson M."/>
            <person name="Adriaenssens E.M."/>
            <person name="Foster-Nyarko E."/>
            <person name="Jarju S."/>
            <person name="Secka A."/>
            <person name="Antonio M."/>
            <person name="Oren A."/>
            <person name="Chaudhuri R.R."/>
            <person name="La Ragione R."/>
            <person name="Hildebrand F."/>
            <person name="Pallen M.J."/>
        </authorList>
    </citation>
    <scope>NUCLEOTIDE SEQUENCE</scope>
    <source>
        <strain evidence="12">ChiSjej4B22-8349</strain>
    </source>
</reference>
<feature type="region of interest" description="Disordered" evidence="10">
    <location>
        <begin position="272"/>
        <end position="291"/>
    </location>
</feature>
<keyword evidence="7" id="KW-0067">ATP-binding</keyword>
<evidence type="ECO:0000256" key="9">
    <source>
        <dbReference type="ARBA" id="ARBA00023204"/>
    </source>
</evidence>
<dbReference type="PROSITE" id="PS51217">
    <property type="entry name" value="UVRD_HELICASE_CTER"/>
    <property type="match status" value="1"/>
</dbReference>
<keyword evidence="5" id="KW-0347">Helicase</keyword>
<evidence type="ECO:0000256" key="10">
    <source>
        <dbReference type="SAM" id="MobiDB-lite"/>
    </source>
</evidence>
<dbReference type="InterPro" id="IPR049035">
    <property type="entry name" value="ADDB_N"/>
</dbReference>
<accession>A0A9D1N8B3</accession>
<evidence type="ECO:0000256" key="5">
    <source>
        <dbReference type="ARBA" id="ARBA00022806"/>
    </source>
</evidence>
<dbReference type="AlphaFoldDB" id="A0A9D1N8B3"/>
<feature type="domain" description="UvrD-like helicase C-terminal" evidence="11">
    <location>
        <begin position="258"/>
        <end position="615"/>
    </location>
</feature>
<dbReference type="SUPFAM" id="SSF52980">
    <property type="entry name" value="Restriction endonuclease-like"/>
    <property type="match status" value="1"/>
</dbReference>
<evidence type="ECO:0000256" key="4">
    <source>
        <dbReference type="ARBA" id="ARBA00022801"/>
    </source>
</evidence>
<keyword evidence="3" id="KW-0227">DNA damage</keyword>
<dbReference type="InterPro" id="IPR011604">
    <property type="entry name" value="PDDEXK-like_dom_sf"/>
</dbReference>
<dbReference type="Pfam" id="PF21445">
    <property type="entry name" value="ADDB_N"/>
    <property type="match status" value="1"/>
</dbReference>
<keyword evidence="1" id="KW-0540">Nuclease</keyword>
<dbReference type="PANTHER" id="PTHR30591:SF1">
    <property type="entry name" value="RECBCD ENZYME SUBUNIT RECC"/>
    <property type="match status" value="1"/>
</dbReference>
<dbReference type="Pfam" id="PF13361">
    <property type="entry name" value="UvrD_C"/>
    <property type="match status" value="1"/>
</dbReference>
<dbReference type="SUPFAM" id="SSF52540">
    <property type="entry name" value="P-loop containing nucleoside triphosphate hydrolases"/>
    <property type="match status" value="1"/>
</dbReference>
<evidence type="ECO:0000256" key="6">
    <source>
        <dbReference type="ARBA" id="ARBA00022839"/>
    </source>
</evidence>
<name>A0A9D1N8B3_9FIRM</name>
<dbReference type="Gene3D" id="3.40.50.300">
    <property type="entry name" value="P-loop containing nucleotide triphosphate hydrolases"/>
    <property type="match status" value="3"/>
</dbReference>
<keyword evidence="8" id="KW-0238">DNA-binding</keyword>
<dbReference type="GO" id="GO:0006281">
    <property type="term" value="P:DNA repair"/>
    <property type="evidence" value="ECO:0007669"/>
    <property type="project" value="UniProtKB-KW"/>
</dbReference>
<dbReference type="InterPro" id="IPR011335">
    <property type="entry name" value="Restrct_endonuc-II-like"/>
</dbReference>
<dbReference type="GO" id="GO:0006310">
    <property type="term" value="P:DNA recombination"/>
    <property type="evidence" value="ECO:0007669"/>
    <property type="project" value="TreeGrafter"/>
</dbReference>
<dbReference type="EMBL" id="DVOB01000168">
    <property type="protein sequence ID" value="HIU96637.1"/>
    <property type="molecule type" value="Genomic_DNA"/>
</dbReference>
<dbReference type="Pfam" id="PF12705">
    <property type="entry name" value="PDDEXK_1"/>
    <property type="match status" value="1"/>
</dbReference>
<keyword evidence="4" id="KW-0378">Hydrolase</keyword>
<keyword evidence="6" id="KW-0269">Exonuclease</keyword>
<reference evidence="12" key="1">
    <citation type="submission" date="2020-10" db="EMBL/GenBank/DDBJ databases">
        <authorList>
            <person name="Gilroy R."/>
        </authorList>
    </citation>
    <scope>NUCLEOTIDE SEQUENCE</scope>
    <source>
        <strain evidence="12">ChiSjej4B22-8349</strain>
    </source>
</reference>
<evidence type="ECO:0000256" key="2">
    <source>
        <dbReference type="ARBA" id="ARBA00022741"/>
    </source>
</evidence>
<proteinExistence type="predicted"/>
<sequence length="1133" mass="129853">MLNIYRGGELTDREKFIFDHIKGKTLLLVPDQFSLQAERDAFFYLQEKSLMDLRVVDFSSLGHKAVQQTDGKRPELIDKYGRHMLLTKVISRCDDQLKLYRGKGRKNSFVDMINGAISEMKRYDVTPEDLQGALENLEEDSYLKYKLEDILKIYKLYQEQIEGKYLDSEDYIAFYGDRILEAPMVRESEIWIYGFDTFTPRNILVIERLMAASRGVNVVMTYEKDNDVFRLTEHVIRQLVDAAERTGVSVQVADMDGDRRRTVWDRLSPGNRKCAEDKAAPGERDNGNTDGCLLRDSADISPLTLTEASNMYSEADRAAAFILTLVREKGYKFGDIVVVCNDTDTRGGILRRTFMRWGIPVFMDRKRKVLHHQAVNFLLALMEVTAKGYRDEALMRIVKSEVTGFDGDEKELLENYVRQYRIRGSMWKTPFVKGVDSCGAEHLNKLNELREILVNMVEQARSRIGVHNTVEEKIRGLFDFLEKDMDMMARLKDMSEAQEEAGFHENAAETAQSWNVICEMLDQILEISGDERASNEELLRLLTAGLEEVEIGLVPVSPDCVIIGTLQRTRISRLKALLVVGANEGVLPMGKDDEGLLSEREKELLREMDLEVSKGDEVVRQEEQLAIYRTFCLPEEYLYVSCCKVDENGEECRPSEVFTSLREKFVENTESVSLFGDLEDSDNFMDMITSKKGTLQYMTDALRKYRDDGLLDDRWLQVMNWYEEKDLDDLRRVRSGMDFNNRVKALGDSFADSLYRGDREALEVSASRLEQYSKCPFSHFVMYGLRAEEPRVYQVGAREIGDVYHRCLMRFSQMLTPEQKDGISVDDADSLWMTIGKEECRRKVKAIIEEDAGLYREGLLSSGREERYRTERIIEICERIAWAMVQQVRKGQIREMRFEYPFGKSGPLPPVKVELNGKKIYIQGKIDRCDVLEGDSIRIIDYKTGADTINPEYFRKGYKLQLMVYLKAALDAAPLQNQEPAGVFYFKIKDVDMDADTSSAPANADEMEARMADAYKLEGILLNDEKLISAMDGEIDGASHVIPVKVSGKDGSYRPSAGGYLMSKEEFGQLYQQVEEQVERICGEICSGSIDIRPKREKEKDMEGNYKTACKYCGYRSICIFDTSFQGCGYEQV</sequence>
<evidence type="ECO:0000256" key="7">
    <source>
        <dbReference type="ARBA" id="ARBA00022840"/>
    </source>
</evidence>
<dbReference type="InterPro" id="IPR027417">
    <property type="entry name" value="P-loop_NTPase"/>
</dbReference>
<gene>
    <name evidence="12" type="ORF">IAD25_08040</name>
</gene>
<evidence type="ECO:0000259" key="11">
    <source>
        <dbReference type="PROSITE" id="PS51217"/>
    </source>
</evidence>
<protein>
    <submittedName>
        <fullName evidence="12">PD-(D/E)XK nuclease family protein</fullName>
    </submittedName>
</protein>
<feature type="compositionally biased region" description="Basic and acidic residues" evidence="10">
    <location>
        <begin position="273"/>
        <end position="287"/>
    </location>
</feature>
<evidence type="ECO:0000256" key="8">
    <source>
        <dbReference type="ARBA" id="ARBA00023125"/>
    </source>
</evidence>
<organism evidence="12 13">
    <name type="scientific">Candidatus Allocopromorpha excrementipullorum</name>
    <dbReference type="NCBI Taxonomy" id="2840743"/>
    <lineage>
        <taxon>Bacteria</taxon>
        <taxon>Bacillati</taxon>
        <taxon>Bacillota</taxon>
        <taxon>Clostridia</taxon>
        <taxon>Eubacteriales</taxon>
        <taxon>Eubacteriaceae</taxon>
        <taxon>Eubacteriaceae incertae sedis</taxon>
        <taxon>Candidatus Allocopromorpha</taxon>
    </lineage>
</organism>